<feature type="domain" description="Ig-like" evidence="6">
    <location>
        <begin position="112"/>
        <end position="192"/>
    </location>
</feature>
<evidence type="ECO:0000256" key="3">
    <source>
        <dbReference type="ARBA" id="ARBA00023180"/>
    </source>
</evidence>
<evidence type="ECO:0000256" key="2">
    <source>
        <dbReference type="ARBA" id="ARBA00023157"/>
    </source>
</evidence>
<accession>A0A7J6B084</accession>
<protein>
    <recommendedName>
        <fullName evidence="6">Ig-like domain-containing protein</fullName>
    </recommendedName>
</protein>
<dbReference type="InterPro" id="IPR013783">
    <property type="entry name" value="Ig-like_fold"/>
</dbReference>
<dbReference type="InterPro" id="IPR036179">
    <property type="entry name" value="Ig-like_dom_sf"/>
</dbReference>
<keyword evidence="2" id="KW-1015">Disulfide bond</keyword>
<sequence>MQLTMYINVLLTIAGLVQVVTASKPQLVKISGPDEVVAGVSALYECSAICSRTCYYTWNVKDKSFPGSKFTLTENGVDKFISLACTVTDEDHKHFVSEIRSVTVINPVSVKPSTNQSVLNQQPKVGRSFRLTCDGASPLVTKTWLKDGAPLTLDSRMRLSTDNMTLSFSILEDSDSGRYQVKVLNGSVVVISKAYWVYLGFVIISITGPNRAEVGMRNEYTCDAQCGMDCTVQWALHAGFPSGRFIAEGPKILWTPSDIGQTQVFTCIVLNAGAGNIGQVSKIVTVVEAQPRPMPSNAVLAKPSIAVVSSATLLILVSACV</sequence>
<organism evidence="7 8">
    <name type="scientific">Ameiurus melas</name>
    <name type="common">Black bullhead</name>
    <name type="synonym">Silurus melas</name>
    <dbReference type="NCBI Taxonomy" id="219545"/>
    <lineage>
        <taxon>Eukaryota</taxon>
        <taxon>Metazoa</taxon>
        <taxon>Chordata</taxon>
        <taxon>Craniata</taxon>
        <taxon>Vertebrata</taxon>
        <taxon>Euteleostomi</taxon>
        <taxon>Actinopterygii</taxon>
        <taxon>Neopterygii</taxon>
        <taxon>Teleostei</taxon>
        <taxon>Ostariophysi</taxon>
        <taxon>Siluriformes</taxon>
        <taxon>Ictaluridae</taxon>
        <taxon>Ameiurus</taxon>
    </lineage>
</organism>
<keyword evidence="4" id="KW-0393">Immunoglobulin domain</keyword>
<dbReference type="PANTHER" id="PTHR44337:SF20">
    <property type="entry name" value="CARCINOEMBRYONIC ANTIGEN-RELATED CELL ADHESION MOLECULE 5-RELATED"/>
    <property type="match status" value="1"/>
</dbReference>
<dbReference type="SUPFAM" id="SSF48726">
    <property type="entry name" value="Immunoglobulin"/>
    <property type="match status" value="1"/>
</dbReference>
<evidence type="ECO:0000256" key="5">
    <source>
        <dbReference type="SAM" id="SignalP"/>
    </source>
</evidence>
<dbReference type="AlphaFoldDB" id="A0A7J6B084"/>
<evidence type="ECO:0000256" key="1">
    <source>
        <dbReference type="ARBA" id="ARBA00022729"/>
    </source>
</evidence>
<proteinExistence type="predicted"/>
<dbReference type="Gene3D" id="2.60.40.10">
    <property type="entry name" value="Immunoglobulins"/>
    <property type="match status" value="1"/>
</dbReference>
<dbReference type="PROSITE" id="PS50835">
    <property type="entry name" value="IG_LIKE"/>
    <property type="match status" value="1"/>
</dbReference>
<dbReference type="Pfam" id="PF13927">
    <property type="entry name" value="Ig_3"/>
    <property type="match status" value="1"/>
</dbReference>
<dbReference type="Proteomes" id="UP000593565">
    <property type="component" value="Unassembled WGS sequence"/>
</dbReference>
<reference evidence="7 8" key="1">
    <citation type="submission" date="2020-02" db="EMBL/GenBank/DDBJ databases">
        <title>A chromosome-scale genome assembly of the black bullhead catfish (Ameiurus melas).</title>
        <authorList>
            <person name="Wen M."/>
            <person name="Zham M."/>
            <person name="Cabau C."/>
            <person name="Klopp C."/>
            <person name="Donnadieu C."/>
            <person name="Roques C."/>
            <person name="Bouchez O."/>
            <person name="Lampietro C."/>
            <person name="Jouanno E."/>
            <person name="Herpin A."/>
            <person name="Louis A."/>
            <person name="Berthelot C."/>
            <person name="Parey E."/>
            <person name="Roest-Crollius H."/>
            <person name="Braasch I."/>
            <person name="Postlethwait J."/>
            <person name="Robinson-Rechavi M."/>
            <person name="Echchiki A."/>
            <person name="Begum T."/>
            <person name="Montfort J."/>
            <person name="Schartl M."/>
            <person name="Bobe J."/>
            <person name="Guiguen Y."/>
        </authorList>
    </citation>
    <scope>NUCLEOTIDE SEQUENCE [LARGE SCALE GENOMIC DNA]</scope>
    <source>
        <strain evidence="7">M_S1</strain>
        <tissue evidence="7">Blood</tissue>
    </source>
</reference>
<gene>
    <name evidence="7" type="ORF">AMELA_G00082420</name>
</gene>
<evidence type="ECO:0000256" key="4">
    <source>
        <dbReference type="ARBA" id="ARBA00023319"/>
    </source>
</evidence>
<keyword evidence="8" id="KW-1185">Reference proteome</keyword>
<evidence type="ECO:0000313" key="7">
    <source>
        <dbReference type="EMBL" id="KAF4088390.1"/>
    </source>
</evidence>
<name>A0A7J6B084_AMEME</name>
<keyword evidence="3" id="KW-0325">Glycoprotein</keyword>
<evidence type="ECO:0000259" key="6">
    <source>
        <dbReference type="PROSITE" id="PS50835"/>
    </source>
</evidence>
<dbReference type="PANTHER" id="PTHR44337">
    <property type="entry name" value="CARCINOEMBRYONIC ANTIGEN-RELATED CELL ADHESION MOLECULE 8"/>
    <property type="match status" value="1"/>
</dbReference>
<comment type="caution">
    <text evidence="7">The sequence shown here is derived from an EMBL/GenBank/DDBJ whole genome shotgun (WGS) entry which is preliminary data.</text>
</comment>
<feature type="chain" id="PRO_5029798404" description="Ig-like domain-containing protein" evidence="5">
    <location>
        <begin position="23"/>
        <end position="321"/>
    </location>
</feature>
<dbReference type="EMBL" id="JAAGNN010000006">
    <property type="protein sequence ID" value="KAF4088390.1"/>
    <property type="molecule type" value="Genomic_DNA"/>
</dbReference>
<dbReference type="InterPro" id="IPR007110">
    <property type="entry name" value="Ig-like_dom"/>
</dbReference>
<feature type="signal peptide" evidence="5">
    <location>
        <begin position="1"/>
        <end position="22"/>
    </location>
</feature>
<keyword evidence="1 5" id="KW-0732">Signal</keyword>
<dbReference type="InterPro" id="IPR052598">
    <property type="entry name" value="IgSF_CEA-related"/>
</dbReference>
<evidence type="ECO:0000313" key="8">
    <source>
        <dbReference type="Proteomes" id="UP000593565"/>
    </source>
</evidence>